<dbReference type="SMART" id="SM00354">
    <property type="entry name" value="HTH_LACI"/>
    <property type="match status" value="1"/>
</dbReference>
<evidence type="ECO:0000256" key="2">
    <source>
        <dbReference type="ARBA" id="ARBA00023125"/>
    </source>
</evidence>
<protein>
    <submittedName>
        <fullName evidence="5">LacI family DNA-binding transcriptional regulator</fullName>
    </submittedName>
</protein>
<keyword evidence="6" id="KW-1185">Reference proteome</keyword>
<name>A0AAU9EPW6_9FIRM</name>
<keyword evidence="2 5" id="KW-0238">DNA-binding</keyword>
<evidence type="ECO:0000259" key="4">
    <source>
        <dbReference type="PROSITE" id="PS50932"/>
    </source>
</evidence>
<dbReference type="InterPro" id="IPR010982">
    <property type="entry name" value="Lambda_DNA-bd_dom_sf"/>
</dbReference>
<dbReference type="Proteomes" id="UP001321786">
    <property type="component" value="Chromosome"/>
</dbReference>
<evidence type="ECO:0000313" key="5">
    <source>
        <dbReference type="EMBL" id="BEP28495.1"/>
    </source>
</evidence>
<evidence type="ECO:0000256" key="1">
    <source>
        <dbReference type="ARBA" id="ARBA00023015"/>
    </source>
</evidence>
<reference evidence="5 6" key="1">
    <citation type="submission" date="2023-08" db="EMBL/GenBank/DDBJ databases">
        <title>Helicovermis profunda gen. nov., sp. nov., a novel mesophilic, fermentative bacterium within the Bacillota from a deep-sea hydrothermal vent chimney.</title>
        <authorList>
            <person name="Miyazaki U."/>
            <person name="Mizutani D."/>
            <person name="Hashimoto Y."/>
            <person name="Tame A."/>
            <person name="Sawayama S."/>
            <person name="Miyazaki J."/>
            <person name="Takai K."/>
            <person name="Nakagawa S."/>
        </authorList>
    </citation>
    <scope>NUCLEOTIDE SEQUENCE [LARGE SCALE GENOMIC DNA]</scope>
    <source>
        <strain evidence="5 6">S502</strain>
    </source>
</reference>
<keyword evidence="1" id="KW-0805">Transcription regulation</keyword>
<dbReference type="InterPro" id="IPR000843">
    <property type="entry name" value="HTH_LacI"/>
</dbReference>
<dbReference type="GO" id="GO:0000976">
    <property type="term" value="F:transcription cis-regulatory region binding"/>
    <property type="evidence" value="ECO:0007669"/>
    <property type="project" value="TreeGrafter"/>
</dbReference>
<dbReference type="PRINTS" id="PR00036">
    <property type="entry name" value="HTHLACI"/>
</dbReference>
<evidence type="ECO:0000256" key="3">
    <source>
        <dbReference type="ARBA" id="ARBA00023163"/>
    </source>
</evidence>
<proteinExistence type="predicted"/>
<sequence length="333" mass="37547">MKITIKDIAKLADVSTATVSKIVNNKDQSISSATREKVKSIIEEYNYVPNRIASSMITKKTNSIGLIIPDIANPFFPELARGAEDMANKNGYNIILCNSDNDLSKEDSYIEMLQEKMVDGIIFTSSSRRSSVSNTLKKLHIPIITVDREIEDLKSNCRIKVKNREGAFEAVSYMISRGYKKIVNLAGPMTSKPSKDRLEGYIEALVKNNLVVDEKYIIEGSFTSEWGYKGILDIIRKKLEFDSVFCGNDLIALGVLKGLRENGLNVPKDIGVVGFDDIYMATMIDTELTTVRQPNYQMGYKAAQLLINMLENKHYIDKEYILDTKLIIRKTTR</sequence>
<dbReference type="Pfam" id="PF00532">
    <property type="entry name" value="Peripla_BP_1"/>
    <property type="match status" value="1"/>
</dbReference>
<organism evidence="5 6">
    <name type="scientific">Helicovermis profundi</name>
    <dbReference type="NCBI Taxonomy" id="3065157"/>
    <lineage>
        <taxon>Bacteria</taxon>
        <taxon>Bacillati</taxon>
        <taxon>Bacillota</taxon>
        <taxon>Clostridia</taxon>
        <taxon>Helicovermis</taxon>
    </lineage>
</organism>
<keyword evidence="3" id="KW-0804">Transcription</keyword>
<dbReference type="SUPFAM" id="SSF47413">
    <property type="entry name" value="lambda repressor-like DNA-binding domains"/>
    <property type="match status" value="1"/>
</dbReference>
<dbReference type="CDD" id="cd01392">
    <property type="entry name" value="HTH_LacI"/>
    <property type="match status" value="1"/>
</dbReference>
<evidence type="ECO:0000313" key="6">
    <source>
        <dbReference type="Proteomes" id="UP001321786"/>
    </source>
</evidence>
<dbReference type="PANTHER" id="PTHR30146:SF109">
    <property type="entry name" value="HTH-TYPE TRANSCRIPTIONAL REGULATOR GALS"/>
    <property type="match status" value="1"/>
</dbReference>
<dbReference type="Gene3D" id="1.10.260.40">
    <property type="entry name" value="lambda repressor-like DNA-binding domains"/>
    <property type="match status" value="1"/>
</dbReference>
<dbReference type="Gene3D" id="3.40.50.2300">
    <property type="match status" value="2"/>
</dbReference>
<dbReference type="EMBL" id="AP028654">
    <property type="protein sequence ID" value="BEP28495.1"/>
    <property type="molecule type" value="Genomic_DNA"/>
</dbReference>
<gene>
    <name evidence="5" type="ORF">HLPR_08260</name>
</gene>
<dbReference type="InterPro" id="IPR001761">
    <property type="entry name" value="Peripla_BP/Lac1_sug-bd_dom"/>
</dbReference>
<dbReference type="RefSeq" id="WP_338536812.1">
    <property type="nucleotide sequence ID" value="NZ_AP028654.1"/>
</dbReference>
<dbReference type="PROSITE" id="PS00356">
    <property type="entry name" value="HTH_LACI_1"/>
    <property type="match status" value="1"/>
</dbReference>
<dbReference type="KEGG" id="hprf:HLPR_08260"/>
<dbReference type="InterPro" id="IPR028082">
    <property type="entry name" value="Peripla_BP_I"/>
</dbReference>
<dbReference type="PROSITE" id="PS50932">
    <property type="entry name" value="HTH_LACI_2"/>
    <property type="match status" value="1"/>
</dbReference>
<dbReference type="SUPFAM" id="SSF53822">
    <property type="entry name" value="Periplasmic binding protein-like I"/>
    <property type="match status" value="1"/>
</dbReference>
<dbReference type="Pfam" id="PF00356">
    <property type="entry name" value="LacI"/>
    <property type="match status" value="1"/>
</dbReference>
<dbReference type="PANTHER" id="PTHR30146">
    <property type="entry name" value="LACI-RELATED TRANSCRIPTIONAL REPRESSOR"/>
    <property type="match status" value="1"/>
</dbReference>
<dbReference type="GO" id="GO:0003700">
    <property type="term" value="F:DNA-binding transcription factor activity"/>
    <property type="evidence" value="ECO:0007669"/>
    <property type="project" value="TreeGrafter"/>
</dbReference>
<feature type="domain" description="HTH lacI-type" evidence="4">
    <location>
        <begin position="3"/>
        <end position="58"/>
    </location>
</feature>
<accession>A0AAU9EPW6</accession>
<dbReference type="CDD" id="cd06267">
    <property type="entry name" value="PBP1_LacI_sugar_binding-like"/>
    <property type="match status" value="1"/>
</dbReference>
<dbReference type="AlphaFoldDB" id="A0AAU9EPW6"/>